<feature type="transmembrane region" description="Helical" evidence="1">
    <location>
        <begin position="378"/>
        <end position="407"/>
    </location>
</feature>
<gene>
    <name evidence="2" type="ORF">MTE01_20350</name>
</gene>
<keyword evidence="1" id="KW-0812">Transmembrane</keyword>
<feature type="transmembrane region" description="Helical" evidence="1">
    <location>
        <begin position="232"/>
        <end position="258"/>
    </location>
</feature>
<accession>A0A4Y3QPQ4</accession>
<dbReference type="OrthoDB" id="3253728at2"/>
<dbReference type="RefSeq" id="WP_141377282.1">
    <property type="nucleotide sequence ID" value="NZ_BJML01000006.1"/>
</dbReference>
<dbReference type="Proteomes" id="UP000319525">
    <property type="component" value="Unassembled WGS sequence"/>
</dbReference>
<feature type="transmembrane region" description="Helical" evidence="1">
    <location>
        <begin position="341"/>
        <end position="366"/>
    </location>
</feature>
<protein>
    <submittedName>
        <fullName evidence="2">Uncharacterized protein</fullName>
    </submittedName>
</protein>
<evidence type="ECO:0000256" key="1">
    <source>
        <dbReference type="SAM" id="Phobius"/>
    </source>
</evidence>
<name>A0A4Y3QPQ4_MICTE</name>
<feature type="transmembrane region" description="Helical" evidence="1">
    <location>
        <begin position="129"/>
        <end position="149"/>
    </location>
</feature>
<dbReference type="GeneID" id="57144722"/>
<feature type="transmembrane region" description="Helical" evidence="1">
    <location>
        <begin position="156"/>
        <end position="178"/>
    </location>
</feature>
<organism evidence="2 3">
    <name type="scientific">Microbacterium testaceum</name>
    <name type="common">Aureobacterium testaceum</name>
    <name type="synonym">Brevibacterium testaceum</name>
    <dbReference type="NCBI Taxonomy" id="2033"/>
    <lineage>
        <taxon>Bacteria</taxon>
        <taxon>Bacillati</taxon>
        <taxon>Actinomycetota</taxon>
        <taxon>Actinomycetes</taxon>
        <taxon>Micrococcales</taxon>
        <taxon>Microbacteriaceae</taxon>
        <taxon>Microbacterium</taxon>
    </lineage>
</organism>
<sequence>MRVQSLKNATLLAVAGLLVVGFIAIAAANPVVGMGMLAATVYIAWAIKHPTSAGAAWIFAVAVVPQWWSFSIPGIGSVGFTTAVGVALALALLVGGAGRGAADRYVAIFAVLVLAAVGLALLATDLQSFIVRDFLLVWIVPAFVGVRLAPTFRTTLPVVGAIIGVWSVLELATGLHVFETFGQVSTWQTIQYRGAFARSEAAFGTPIALGAFLALALPFVTYLRRGRALATILIVAGVLATISRSPLIAVLVVGVLLVYRLATIRVVVAAALAAVVLGVLAGPLFGSDDAGADTAGSNFYRENAINAVIGTLRPIGLADGAYVDPRSGSLLFTGFNSIDSAVLLTGLVIGWLPLILAALAIIPVVVTALRRKASPEEIAFLAQLTMVASLAFITGWQIMFFALVGVVMSQRADRRARVTSTA</sequence>
<feature type="transmembrane region" description="Helical" evidence="1">
    <location>
        <begin position="70"/>
        <end position="93"/>
    </location>
</feature>
<proteinExistence type="predicted"/>
<feature type="transmembrane region" description="Helical" evidence="1">
    <location>
        <begin position="105"/>
        <end position="123"/>
    </location>
</feature>
<evidence type="ECO:0000313" key="2">
    <source>
        <dbReference type="EMBL" id="GEB46090.1"/>
    </source>
</evidence>
<feature type="transmembrane region" description="Helical" evidence="1">
    <location>
        <begin position="201"/>
        <end position="220"/>
    </location>
</feature>
<keyword evidence="1" id="KW-1133">Transmembrane helix</keyword>
<keyword evidence="1" id="KW-0472">Membrane</keyword>
<feature type="transmembrane region" description="Helical" evidence="1">
    <location>
        <begin position="264"/>
        <end position="285"/>
    </location>
</feature>
<dbReference type="EMBL" id="BJML01000006">
    <property type="protein sequence ID" value="GEB46090.1"/>
    <property type="molecule type" value="Genomic_DNA"/>
</dbReference>
<dbReference type="AlphaFoldDB" id="A0A4Y3QPQ4"/>
<evidence type="ECO:0000313" key="3">
    <source>
        <dbReference type="Proteomes" id="UP000319525"/>
    </source>
</evidence>
<reference evidence="2 3" key="1">
    <citation type="submission" date="2019-06" db="EMBL/GenBank/DDBJ databases">
        <title>Whole genome shotgun sequence of Microbacterium testaceum NBRC 12675.</title>
        <authorList>
            <person name="Hosoyama A."/>
            <person name="Uohara A."/>
            <person name="Ohji S."/>
            <person name="Ichikawa N."/>
        </authorList>
    </citation>
    <scope>NUCLEOTIDE SEQUENCE [LARGE SCALE GENOMIC DNA]</scope>
    <source>
        <strain evidence="2 3">NBRC 12675</strain>
    </source>
</reference>
<comment type="caution">
    <text evidence="2">The sequence shown here is derived from an EMBL/GenBank/DDBJ whole genome shotgun (WGS) entry which is preliminary data.</text>
</comment>